<evidence type="ECO:0000313" key="5">
    <source>
        <dbReference type="EMBL" id="SFH64355.1"/>
    </source>
</evidence>
<evidence type="ECO:0000313" key="6">
    <source>
        <dbReference type="Proteomes" id="UP000185487"/>
    </source>
</evidence>
<reference evidence="4 6" key="1">
    <citation type="submission" date="2016-04" db="EMBL/GenBank/DDBJ databases">
        <title>Complete genome sequencing and analysis of CBMB27, Methylobacterium phyllosphaerae isolated from leaf tissues of rice (Oryza sativa L.).</title>
        <authorList>
            <person name="Lee Y."/>
            <person name="Hwangbo K."/>
            <person name="Chung H."/>
            <person name="Yoo J."/>
            <person name="Kim K.Y."/>
            <person name="Sa T.M."/>
            <person name="Um Y."/>
            <person name="Madhaiyan M."/>
        </authorList>
    </citation>
    <scope>NUCLEOTIDE SEQUENCE [LARGE SCALE GENOMIC DNA]</scope>
    <source>
        <strain evidence="4 6">CBMB27</strain>
    </source>
</reference>
<organism evidence="5 7">
    <name type="scientific">Methylobacterium phyllosphaerae</name>
    <dbReference type="NCBI Taxonomy" id="418223"/>
    <lineage>
        <taxon>Bacteria</taxon>
        <taxon>Pseudomonadati</taxon>
        <taxon>Pseudomonadota</taxon>
        <taxon>Alphaproteobacteria</taxon>
        <taxon>Hyphomicrobiales</taxon>
        <taxon>Methylobacteriaceae</taxon>
        <taxon>Methylobacterium</taxon>
    </lineage>
</organism>
<sequence length="271" mass="28553">MKLRLLAAFSSALFVHPKIAMADEPSFNIPPVTIPESIPKVLNGYPVPGSLWPATRISRTTTSKGTFQCTATIIGPRVVLTAAHCVDNDASMVVKSDFGNVTVRCEHHNSYSGAPYHDNDIALCISPTDISLGGARYEKINTKSSIPQKGAVVRLLGYGCTEPSGETAPYLYSGTTQVVNRGSNKIHLSGGGGAVVCEGDSGGAAYAEGPQSPSPLTRVVIGVNSTREIDFSGSNVTDIADTEISKFIQSWKSKHAVSVCGYDEIPGACHP</sequence>
<dbReference type="SUPFAM" id="SSF50494">
    <property type="entry name" value="Trypsin-like serine proteases"/>
    <property type="match status" value="1"/>
</dbReference>
<protein>
    <submittedName>
        <fullName evidence="5">Trypsin</fullName>
    </submittedName>
</protein>
<name>A0AAE8HXK4_9HYPH</name>
<reference evidence="5 7" key="2">
    <citation type="submission" date="2016-10" db="EMBL/GenBank/DDBJ databases">
        <authorList>
            <person name="Varghese N."/>
            <person name="Submissions S."/>
        </authorList>
    </citation>
    <scope>NUCLEOTIDE SEQUENCE [LARGE SCALE GENOMIC DNA]</scope>
    <source>
        <strain evidence="5 7">CBMB27</strain>
    </source>
</reference>
<dbReference type="Gene3D" id="2.40.10.10">
    <property type="entry name" value="Trypsin-like serine proteases"/>
    <property type="match status" value="1"/>
</dbReference>
<keyword evidence="2" id="KW-0732">Signal</keyword>
<dbReference type="InterPro" id="IPR050430">
    <property type="entry name" value="Peptidase_S1"/>
</dbReference>
<dbReference type="PROSITE" id="PS00134">
    <property type="entry name" value="TRYPSIN_HIS"/>
    <property type="match status" value="1"/>
</dbReference>
<evidence type="ECO:0000259" key="3">
    <source>
        <dbReference type="PROSITE" id="PS50240"/>
    </source>
</evidence>
<keyword evidence="1" id="KW-1015">Disulfide bond</keyword>
<evidence type="ECO:0000256" key="2">
    <source>
        <dbReference type="SAM" id="SignalP"/>
    </source>
</evidence>
<dbReference type="Proteomes" id="UP000199140">
    <property type="component" value="Unassembled WGS sequence"/>
</dbReference>
<dbReference type="Proteomes" id="UP000185487">
    <property type="component" value="Chromosome"/>
</dbReference>
<dbReference type="KEGG" id="mphy:MCBMB27_04202"/>
<dbReference type="InterPro" id="IPR018114">
    <property type="entry name" value="TRYPSIN_HIS"/>
</dbReference>
<dbReference type="InterPro" id="IPR001254">
    <property type="entry name" value="Trypsin_dom"/>
</dbReference>
<gene>
    <name evidence="4" type="ORF">MCBMB27_04202</name>
    <name evidence="5" type="ORF">SAMN05192567_1395</name>
</gene>
<dbReference type="PANTHER" id="PTHR24276:SF98">
    <property type="entry name" value="FI18310P1-RELATED"/>
    <property type="match status" value="1"/>
</dbReference>
<dbReference type="EMBL" id="CP015367">
    <property type="protein sequence ID" value="APT33493.1"/>
    <property type="molecule type" value="Genomic_DNA"/>
</dbReference>
<dbReference type="AlphaFoldDB" id="A0AAE8HXK4"/>
<dbReference type="PROSITE" id="PS50240">
    <property type="entry name" value="TRYPSIN_DOM"/>
    <property type="match status" value="1"/>
</dbReference>
<dbReference type="SMART" id="SM00020">
    <property type="entry name" value="Tryp_SPc"/>
    <property type="match status" value="1"/>
</dbReference>
<evidence type="ECO:0000313" key="4">
    <source>
        <dbReference type="EMBL" id="APT33493.1"/>
    </source>
</evidence>
<accession>A0AAE8HXK4</accession>
<dbReference type="GO" id="GO:0006508">
    <property type="term" value="P:proteolysis"/>
    <property type="evidence" value="ECO:0007669"/>
    <property type="project" value="InterPro"/>
</dbReference>
<dbReference type="PANTHER" id="PTHR24276">
    <property type="entry name" value="POLYSERASE-RELATED"/>
    <property type="match status" value="1"/>
</dbReference>
<feature type="domain" description="Peptidase S1" evidence="3">
    <location>
        <begin position="41"/>
        <end position="257"/>
    </location>
</feature>
<feature type="signal peptide" evidence="2">
    <location>
        <begin position="1"/>
        <end position="22"/>
    </location>
</feature>
<proteinExistence type="predicted"/>
<keyword evidence="6" id="KW-1185">Reference proteome</keyword>
<dbReference type="RefSeq" id="WP_159020358.1">
    <property type="nucleotide sequence ID" value="NZ_CP015367.1"/>
</dbReference>
<dbReference type="EMBL" id="FOPK01000039">
    <property type="protein sequence ID" value="SFH64355.1"/>
    <property type="molecule type" value="Genomic_DNA"/>
</dbReference>
<dbReference type="Pfam" id="PF00089">
    <property type="entry name" value="Trypsin"/>
    <property type="match status" value="1"/>
</dbReference>
<evidence type="ECO:0000256" key="1">
    <source>
        <dbReference type="ARBA" id="ARBA00023157"/>
    </source>
</evidence>
<dbReference type="InterPro" id="IPR043504">
    <property type="entry name" value="Peptidase_S1_PA_chymotrypsin"/>
</dbReference>
<evidence type="ECO:0000313" key="7">
    <source>
        <dbReference type="Proteomes" id="UP000199140"/>
    </source>
</evidence>
<dbReference type="InterPro" id="IPR009003">
    <property type="entry name" value="Peptidase_S1_PA"/>
</dbReference>
<feature type="chain" id="PRO_5042288884" evidence="2">
    <location>
        <begin position="23"/>
        <end position="271"/>
    </location>
</feature>
<dbReference type="GO" id="GO:0004252">
    <property type="term" value="F:serine-type endopeptidase activity"/>
    <property type="evidence" value="ECO:0007669"/>
    <property type="project" value="InterPro"/>
</dbReference>